<dbReference type="GO" id="GO:0016020">
    <property type="term" value="C:membrane"/>
    <property type="evidence" value="ECO:0007669"/>
    <property type="project" value="UniProtKB-SubCell"/>
</dbReference>
<evidence type="ECO:0000256" key="3">
    <source>
        <dbReference type="ARBA" id="ARBA00022692"/>
    </source>
</evidence>
<dbReference type="PANTHER" id="PTHR33966">
    <property type="entry name" value="PROTEIN ODR-4 HOMOLOG"/>
    <property type="match status" value="1"/>
</dbReference>
<sequence length="472" mass="53613">MLESSSLVLTFPLFSIFVLELEFQSEFCRDHIKFVIMVKHIHLEENLHTYIHLLSKTAKDSKTVIPGLIFGAEISQSKTAIVHMSRTPKENSDAEPAPITVLENIVDASIIEHARQSYRMLPGGLDIVGLFLVTDQDPFSSQYLPRLRKLLTQINKVVNQSNKFRNFELHEFVVCHIPTDPHKVVLKTIEVNSISNPKPVELKESIPCWADLNSNVAFEFSFPINGSEHILKSQLEESLQKFKSTITNSLVLLNGSFRKGNELLIEEEKDKKGKKKPKDVEVDPIKVINTILLIPEMITEDGCCKTELRMSGTMCTKAYVHHKATVQEAEEVIKEDLLRSLYFRCEMHCDSLVGDDLRDTMSEDESVLHEPPRRVMINLPYSSHLMICDYLFPGEGSQDSLSSLADLMDMDCTEGDIQDYWEATYVTDSPPQEAALLSQNEIVQVSHQNWANLMLLSVIVLLIAIVFIWILK</sequence>
<keyword evidence="7" id="KW-0732">Signal</keyword>
<evidence type="ECO:0000313" key="8">
    <source>
        <dbReference type="EMBL" id="CAG4645744.1"/>
    </source>
</evidence>
<proteinExistence type="inferred from homology"/>
<evidence type="ECO:0000256" key="5">
    <source>
        <dbReference type="ARBA" id="ARBA00023136"/>
    </source>
</evidence>
<feature type="transmembrane region" description="Helical" evidence="6">
    <location>
        <begin position="450"/>
        <end position="471"/>
    </location>
</feature>
<gene>
    <name evidence="8" type="primary">EOG090X0BI6</name>
</gene>
<evidence type="ECO:0000256" key="4">
    <source>
        <dbReference type="ARBA" id="ARBA00022989"/>
    </source>
</evidence>
<reference evidence="8" key="1">
    <citation type="submission" date="2021-04" db="EMBL/GenBank/DDBJ databases">
        <authorList>
            <person name="Cornetti L."/>
        </authorList>
    </citation>
    <scope>NUCLEOTIDE SEQUENCE</scope>
</reference>
<protein>
    <submittedName>
        <fullName evidence="8">EOG090X0BI6</fullName>
    </submittedName>
</protein>
<keyword evidence="4 6" id="KW-1133">Transmembrane helix</keyword>
<feature type="chain" id="PRO_5040327009" evidence="7">
    <location>
        <begin position="21"/>
        <end position="472"/>
    </location>
</feature>
<dbReference type="InterPro" id="IPR029454">
    <property type="entry name" value="ODR-4-like"/>
</dbReference>
<dbReference type="GO" id="GO:0008104">
    <property type="term" value="P:intracellular protein localization"/>
    <property type="evidence" value="ECO:0007669"/>
    <property type="project" value="TreeGrafter"/>
</dbReference>
<keyword evidence="5 6" id="KW-0472">Membrane</keyword>
<dbReference type="Pfam" id="PF14778">
    <property type="entry name" value="ODR4-like"/>
    <property type="match status" value="1"/>
</dbReference>
<comment type="subcellular location">
    <subcellularLocation>
        <location evidence="1">Membrane</location>
    </subcellularLocation>
</comment>
<keyword evidence="3 6" id="KW-0812">Transmembrane</keyword>
<dbReference type="EMBL" id="OC989089">
    <property type="protein sequence ID" value="CAG4645744.1"/>
    <property type="molecule type" value="Genomic_DNA"/>
</dbReference>
<feature type="signal peptide" evidence="7">
    <location>
        <begin position="1"/>
        <end position="20"/>
    </location>
</feature>
<evidence type="ECO:0000256" key="6">
    <source>
        <dbReference type="SAM" id="Phobius"/>
    </source>
</evidence>
<dbReference type="GO" id="GO:0012505">
    <property type="term" value="C:endomembrane system"/>
    <property type="evidence" value="ECO:0007669"/>
    <property type="project" value="TreeGrafter"/>
</dbReference>
<evidence type="ECO:0000256" key="1">
    <source>
        <dbReference type="ARBA" id="ARBA00004370"/>
    </source>
</evidence>
<comment type="similarity">
    <text evidence="2">Belongs to the ODR-4 family.</text>
</comment>
<name>A0A9N6WYS4_9CRUS</name>
<organism evidence="8">
    <name type="scientific">Lynceus sp. MCZ IZ 141354</name>
    <dbReference type="NCBI Taxonomy" id="1930659"/>
    <lineage>
        <taxon>Eukaryota</taxon>
        <taxon>Metazoa</taxon>
        <taxon>Ecdysozoa</taxon>
        <taxon>Arthropoda</taxon>
        <taxon>Crustacea</taxon>
        <taxon>Branchiopoda</taxon>
        <taxon>Diplostraca</taxon>
        <taxon>Laevicaudata</taxon>
        <taxon>Lynceidae</taxon>
        <taxon>Lynceus</taxon>
    </lineage>
</organism>
<evidence type="ECO:0000256" key="7">
    <source>
        <dbReference type="SAM" id="SignalP"/>
    </source>
</evidence>
<accession>A0A9N6WYS4</accession>
<evidence type="ECO:0000256" key="2">
    <source>
        <dbReference type="ARBA" id="ARBA00010131"/>
    </source>
</evidence>
<dbReference type="AlphaFoldDB" id="A0A9N6WYS4"/>
<dbReference type="PANTHER" id="PTHR33966:SF1">
    <property type="entry name" value="PROTEIN ODR-4 HOMOLOG"/>
    <property type="match status" value="1"/>
</dbReference>